<dbReference type="Gene3D" id="3.40.50.300">
    <property type="entry name" value="P-loop containing nucleotide triphosphate hydrolases"/>
    <property type="match status" value="1"/>
</dbReference>
<evidence type="ECO:0000256" key="4">
    <source>
        <dbReference type="ARBA" id="ARBA00022741"/>
    </source>
</evidence>
<dbReference type="PANTHER" id="PTHR10046">
    <property type="entry name" value="ATP DEPENDENT LON PROTEASE FAMILY MEMBER"/>
    <property type="match status" value="1"/>
</dbReference>
<dbReference type="GO" id="GO:0034605">
    <property type="term" value="P:cellular response to heat"/>
    <property type="evidence" value="ECO:0007669"/>
    <property type="project" value="UniProtKB-UniRule"/>
</dbReference>
<dbReference type="PIRSF" id="PIRSF001174">
    <property type="entry name" value="Lon_proteas"/>
    <property type="match status" value="1"/>
</dbReference>
<sequence>MDKIYTIVEKTLPLIPLRGVSIFPYMVIHFDVGREKSIQALEHAMMTDSMIVLSTQRDPKIDDPTEDDFYDVGTVANVKQMLKLPGGSIRVLVEGLNRCKIKECVKTEPFFEVILDEYIYNPDKVEQTPEIEAAMRLIMNDLEDYLALNPKISQELLTTVEDIEDPGRFADVIASYIFLKQEDDQSILETFDISERLEILHKILQAEIELLRIEDKINQRVRKQISKVQKEYYLREQLKAIQKELGEEEDYSSEIEEYKEKIRKAKMSKEAEEKALKEVERLSKMPSYSAEVGVIRTYIDWLIDLPWAKETKEKIDIKKARNILDEDHYGLDDVKERILEFIAVKKLTGTLKGPILCLVGPPGVGKTSIAKSIAKALNRNFVRMSLGGVRDEAEIRGHRRTYVGSMPGRIISSIKKSGTKNPVFLLDEVDKLANDFRGDPASALLEVLDPEQNSTFTDHYLEVAFDLSKVMFITTANTTATIPQALLDRMEVIRISGYTEEEKYEIARRHLIPKQLKDHGLSLENLSISDQALRIVISNYTREAGVRNLERNIANLCRKAAKKIVEIKTKKVSINANNLDKYLGPPRFRFDTVKDEDLVGVVNGLAWTEVGGDTLSVEAIVMKGKGSIQLTGQLGDVMKESAMAGISYIRANAEKFGIDPYFYKDYDIHIHVPEGAIPKDGPSAGVTMATAVISALKNVKVKKDVAMTGEITLRGIVLPVGGIKEKVLAAHRMGIKMIILPEDNKIDLNEIPDRVKKSIEFVFVKKLDDVLERALLIADGGKDESN</sequence>
<comment type="catalytic activity">
    <reaction evidence="9 10 13">
        <text>Hydrolysis of proteins in presence of ATP.</text>
        <dbReference type="EC" id="3.4.21.53"/>
    </reaction>
</comment>
<dbReference type="HAMAP" id="MF_01973">
    <property type="entry name" value="lon_bact"/>
    <property type="match status" value="1"/>
</dbReference>
<evidence type="ECO:0000259" key="17">
    <source>
        <dbReference type="PROSITE" id="PS51787"/>
    </source>
</evidence>
<evidence type="ECO:0000313" key="18">
    <source>
        <dbReference type="EMBL" id="TFZ40346.1"/>
    </source>
</evidence>
<dbReference type="SUPFAM" id="SSF52540">
    <property type="entry name" value="P-loop containing nucleoside triphosphate hydrolases"/>
    <property type="match status" value="1"/>
</dbReference>
<dbReference type="Gene3D" id="2.30.130.40">
    <property type="entry name" value="LON domain-like"/>
    <property type="match status" value="1"/>
</dbReference>
<evidence type="ECO:0000256" key="7">
    <source>
        <dbReference type="ARBA" id="ARBA00022840"/>
    </source>
</evidence>
<evidence type="ECO:0000256" key="6">
    <source>
        <dbReference type="ARBA" id="ARBA00022825"/>
    </source>
</evidence>
<dbReference type="InterPro" id="IPR020568">
    <property type="entry name" value="Ribosomal_Su5_D2-typ_SF"/>
</dbReference>
<feature type="active site" evidence="9 11">
    <location>
        <position position="726"/>
    </location>
</feature>
<dbReference type="Pfam" id="PF05362">
    <property type="entry name" value="Lon_C"/>
    <property type="match status" value="1"/>
</dbReference>
<dbReference type="InterPro" id="IPR008269">
    <property type="entry name" value="Lon_proteolytic"/>
</dbReference>
<dbReference type="PROSITE" id="PS01046">
    <property type="entry name" value="LON_SER"/>
    <property type="match status" value="1"/>
</dbReference>
<evidence type="ECO:0000256" key="2">
    <source>
        <dbReference type="ARBA" id="ARBA00022490"/>
    </source>
</evidence>
<keyword evidence="8 9" id="KW-0346">Stress response</keyword>
<dbReference type="Gene3D" id="1.20.58.1480">
    <property type="match status" value="1"/>
</dbReference>
<dbReference type="PRINTS" id="PR00830">
    <property type="entry name" value="ENDOLAPTASE"/>
</dbReference>
<keyword evidence="6 9" id="KW-0720">Serine protease</keyword>
<keyword evidence="2 9" id="KW-0963">Cytoplasm</keyword>
<evidence type="ECO:0000256" key="13">
    <source>
        <dbReference type="PROSITE-ProRule" id="PRU01122"/>
    </source>
</evidence>
<accession>A0A4Z0D655</accession>
<evidence type="ECO:0000256" key="1">
    <source>
        <dbReference type="ARBA" id="ARBA00004496"/>
    </source>
</evidence>
<dbReference type="PROSITE" id="PS51786">
    <property type="entry name" value="LON_PROTEOLYTIC"/>
    <property type="match status" value="1"/>
</dbReference>
<dbReference type="SMART" id="SM00382">
    <property type="entry name" value="AAA"/>
    <property type="match status" value="1"/>
</dbReference>
<evidence type="ECO:0000256" key="12">
    <source>
        <dbReference type="PIRSR" id="PIRSR001174-2"/>
    </source>
</evidence>
<feature type="domain" description="Lon N-terminal" evidence="17">
    <location>
        <begin position="12"/>
        <end position="208"/>
    </location>
</feature>
<feature type="coiled-coil region" evidence="15">
    <location>
        <begin position="241"/>
        <end position="282"/>
    </location>
</feature>
<evidence type="ECO:0000256" key="3">
    <source>
        <dbReference type="ARBA" id="ARBA00022670"/>
    </source>
</evidence>
<organism evidence="18 19">
    <name type="scientific">Soehngenia longivitae</name>
    <dbReference type="NCBI Taxonomy" id="2562294"/>
    <lineage>
        <taxon>Bacteria</taxon>
        <taxon>Bacillati</taxon>
        <taxon>Bacillota</taxon>
        <taxon>Tissierellia</taxon>
        <taxon>Tissierellales</taxon>
        <taxon>Tissierellaceae</taxon>
        <taxon>Soehngenia</taxon>
    </lineage>
</organism>
<dbReference type="PROSITE" id="PS51787">
    <property type="entry name" value="LON_N"/>
    <property type="match status" value="1"/>
</dbReference>
<dbReference type="GO" id="GO:0005737">
    <property type="term" value="C:cytoplasm"/>
    <property type="evidence" value="ECO:0007669"/>
    <property type="project" value="UniProtKB-SubCell"/>
</dbReference>
<dbReference type="GO" id="GO:0004252">
    <property type="term" value="F:serine-type endopeptidase activity"/>
    <property type="evidence" value="ECO:0007669"/>
    <property type="project" value="UniProtKB-UniRule"/>
</dbReference>
<evidence type="ECO:0000256" key="5">
    <source>
        <dbReference type="ARBA" id="ARBA00022801"/>
    </source>
</evidence>
<dbReference type="Proteomes" id="UP000298381">
    <property type="component" value="Unassembled WGS sequence"/>
</dbReference>
<dbReference type="SMART" id="SM00464">
    <property type="entry name" value="LON"/>
    <property type="match status" value="1"/>
</dbReference>
<protein>
    <recommendedName>
        <fullName evidence="9 10">Lon protease</fullName>
        <ecNumber evidence="9 10">3.4.21.53</ecNumber>
    </recommendedName>
    <alternativeName>
        <fullName evidence="9">ATP-dependent protease La</fullName>
    </alternativeName>
</protein>
<dbReference type="CDD" id="cd19500">
    <property type="entry name" value="RecA-like_Lon"/>
    <property type="match status" value="1"/>
</dbReference>
<evidence type="ECO:0000256" key="14">
    <source>
        <dbReference type="RuleBase" id="RU000591"/>
    </source>
</evidence>
<feature type="domain" description="Lon proteolytic" evidence="16">
    <location>
        <begin position="596"/>
        <end position="777"/>
    </location>
</feature>
<dbReference type="Gene3D" id="3.30.230.10">
    <property type="match status" value="1"/>
</dbReference>
<dbReference type="GO" id="GO:0043565">
    <property type="term" value="F:sequence-specific DNA binding"/>
    <property type="evidence" value="ECO:0007669"/>
    <property type="project" value="UniProtKB-UniRule"/>
</dbReference>
<keyword evidence="7 9" id="KW-0067">ATP-binding</keyword>
<dbReference type="InterPro" id="IPR027543">
    <property type="entry name" value="Lon_bac"/>
</dbReference>
<dbReference type="InterPro" id="IPR003959">
    <property type="entry name" value="ATPase_AAA_core"/>
</dbReference>
<dbReference type="OrthoDB" id="9803599at2"/>
<dbReference type="InterPro" id="IPR003111">
    <property type="entry name" value="Lon_prtase_N"/>
</dbReference>
<evidence type="ECO:0000256" key="15">
    <source>
        <dbReference type="SAM" id="Coils"/>
    </source>
</evidence>
<evidence type="ECO:0000313" key="19">
    <source>
        <dbReference type="Proteomes" id="UP000298381"/>
    </source>
</evidence>
<comment type="caution">
    <text evidence="18">The sequence shown here is derived from an EMBL/GenBank/DDBJ whole genome shotgun (WGS) entry which is preliminary data.</text>
</comment>
<dbReference type="InterPro" id="IPR046336">
    <property type="entry name" value="Lon_prtase_N_sf"/>
</dbReference>
<dbReference type="Pfam" id="PF00004">
    <property type="entry name" value="AAA"/>
    <property type="match status" value="1"/>
</dbReference>
<dbReference type="GO" id="GO:0004176">
    <property type="term" value="F:ATP-dependent peptidase activity"/>
    <property type="evidence" value="ECO:0007669"/>
    <property type="project" value="UniProtKB-UniRule"/>
</dbReference>
<dbReference type="NCBIfam" id="NF008053">
    <property type="entry name" value="PRK10787.1"/>
    <property type="match status" value="1"/>
</dbReference>
<comment type="subunit">
    <text evidence="9 10">Homohexamer. Organized in a ring with a central cavity.</text>
</comment>
<keyword evidence="19" id="KW-1185">Reference proteome</keyword>
<keyword evidence="4 9" id="KW-0547">Nucleotide-binding</keyword>
<dbReference type="InterPro" id="IPR003593">
    <property type="entry name" value="AAA+_ATPase"/>
</dbReference>
<keyword evidence="15" id="KW-0175">Coiled coil</keyword>
<dbReference type="GO" id="GO:0016887">
    <property type="term" value="F:ATP hydrolysis activity"/>
    <property type="evidence" value="ECO:0007669"/>
    <property type="project" value="UniProtKB-UniRule"/>
</dbReference>
<dbReference type="GO" id="GO:0005524">
    <property type="term" value="F:ATP binding"/>
    <property type="evidence" value="ECO:0007669"/>
    <property type="project" value="UniProtKB-UniRule"/>
</dbReference>
<dbReference type="InterPro" id="IPR054594">
    <property type="entry name" value="Lon_lid"/>
</dbReference>
<keyword evidence="5 9" id="KW-0378">Hydrolase</keyword>
<dbReference type="InterPro" id="IPR027065">
    <property type="entry name" value="Lon_Prtase"/>
</dbReference>
<dbReference type="Gene3D" id="1.20.5.5270">
    <property type="match status" value="1"/>
</dbReference>
<proteinExistence type="evidence at transcript level"/>
<feature type="binding site" evidence="9 12">
    <location>
        <begin position="360"/>
        <end position="367"/>
    </location>
    <ligand>
        <name>ATP</name>
        <dbReference type="ChEBI" id="CHEBI:30616"/>
    </ligand>
</feature>
<dbReference type="GO" id="GO:0006515">
    <property type="term" value="P:protein quality control for misfolded or incompletely synthesized proteins"/>
    <property type="evidence" value="ECO:0007669"/>
    <property type="project" value="UniProtKB-UniRule"/>
</dbReference>
<dbReference type="EMBL" id="SRIB01000005">
    <property type="protein sequence ID" value="TFZ40346.1"/>
    <property type="molecule type" value="Genomic_DNA"/>
</dbReference>
<name>A0A4Z0D655_9FIRM</name>
<dbReference type="NCBIfam" id="TIGR00763">
    <property type="entry name" value="lon"/>
    <property type="match status" value="1"/>
</dbReference>
<dbReference type="SUPFAM" id="SSF54211">
    <property type="entry name" value="Ribosomal protein S5 domain 2-like"/>
    <property type="match status" value="1"/>
</dbReference>
<comment type="subcellular location">
    <subcellularLocation>
        <location evidence="1 9 10">Cytoplasm</location>
    </subcellularLocation>
</comment>
<feature type="active site" evidence="9 11">
    <location>
        <position position="683"/>
    </location>
</feature>
<keyword evidence="3 9" id="KW-0645">Protease</keyword>
<gene>
    <name evidence="9 18" type="primary">lon</name>
    <name evidence="18" type="ORF">E4100_04565</name>
</gene>
<dbReference type="InterPro" id="IPR015947">
    <property type="entry name" value="PUA-like_sf"/>
</dbReference>
<evidence type="ECO:0000259" key="16">
    <source>
        <dbReference type="PROSITE" id="PS51786"/>
    </source>
</evidence>
<dbReference type="InterPro" id="IPR004815">
    <property type="entry name" value="Lon_bac/euk-typ"/>
</dbReference>
<comment type="induction">
    <text evidence="9">By heat shock.</text>
</comment>
<evidence type="ECO:0000256" key="10">
    <source>
        <dbReference type="PIRNR" id="PIRNR001174"/>
    </source>
</evidence>
<dbReference type="AlphaFoldDB" id="A0A4Z0D655"/>
<comment type="function">
    <text evidence="9">ATP-dependent serine protease that mediates the selective degradation of mutant and abnormal proteins as well as certain short-lived regulatory proteins. Required for cellular homeostasis and for survival from DNA damage and developmental changes induced by stress. Degrades polypeptides processively to yield small peptide fragments that are 5 to 10 amino acids long. Binds to DNA in a double-stranded, site-specific manner.</text>
</comment>
<dbReference type="InterPro" id="IPR008268">
    <property type="entry name" value="Peptidase_S16_AS"/>
</dbReference>
<comment type="similarity">
    <text evidence="9 10 13 14">Belongs to the peptidase S16 family.</text>
</comment>
<dbReference type="Pfam" id="PF22667">
    <property type="entry name" value="Lon_lid"/>
    <property type="match status" value="1"/>
</dbReference>
<evidence type="ECO:0000256" key="9">
    <source>
        <dbReference type="HAMAP-Rule" id="MF_01973"/>
    </source>
</evidence>
<dbReference type="Pfam" id="PF02190">
    <property type="entry name" value="LON_substr_bdg"/>
    <property type="match status" value="1"/>
</dbReference>
<dbReference type="RefSeq" id="WP_135270864.1">
    <property type="nucleotide sequence ID" value="NZ_SRIB01000005.1"/>
</dbReference>
<dbReference type="EC" id="3.4.21.53" evidence="9 10"/>
<dbReference type="Gene3D" id="1.10.8.60">
    <property type="match status" value="1"/>
</dbReference>
<evidence type="ECO:0000256" key="11">
    <source>
        <dbReference type="PIRSR" id="PIRSR001174-1"/>
    </source>
</evidence>
<dbReference type="FunFam" id="1.20.5.5270:FF:000002">
    <property type="entry name" value="Lon protease homolog"/>
    <property type="match status" value="1"/>
</dbReference>
<dbReference type="InterPro" id="IPR027417">
    <property type="entry name" value="P-loop_NTPase"/>
</dbReference>
<dbReference type="InterPro" id="IPR014721">
    <property type="entry name" value="Ribsml_uS5_D2-typ_fold_subgr"/>
</dbReference>
<evidence type="ECO:0000256" key="8">
    <source>
        <dbReference type="ARBA" id="ARBA00023016"/>
    </source>
</evidence>
<dbReference type="FunFam" id="3.40.50.300:FF:000382">
    <property type="entry name" value="Lon protease homolog 2, peroxisomal"/>
    <property type="match status" value="1"/>
</dbReference>
<dbReference type="SUPFAM" id="SSF88697">
    <property type="entry name" value="PUA domain-like"/>
    <property type="match status" value="1"/>
</dbReference>
<reference evidence="18 19" key="1">
    <citation type="submission" date="2019-03" db="EMBL/GenBank/DDBJ databases">
        <title>Draft genome sequence data and analysis of a Fermenting Bacterium, Soehngenia longevitae strain 1933PT, isolated from petroleum reservoir in Azerbaijan.</title>
        <authorList>
            <person name="Grouzdev D.S."/>
            <person name="Bidzhieva S.K."/>
            <person name="Sokolova D.S."/>
            <person name="Tourova T.P."/>
            <person name="Poltaraus A.B."/>
            <person name="Nazina T.N."/>
        </authorList>
    </citation>
    <scope>NUCLEOTIDE SEQUENCE [LARGE SCALE GENOMIC DNA]</scope>
    <source>
        <strain evidence="18 19">1933P</strain>
    </source>
</reference>